<organism evidence="2 3">
    <name type="scientific">Ureibacillus acetophenoni</name>
    <dbReference type="NCBI Taxonomy" id="614649"/>
    <lineage>
        <taxon>Bacteria</taxon>
        <taxon>Bacillati</taxon>
        <taxon>Bacillota</taxon>
        <taxon>Bacilli</taxon>
        <taxon>Bacillales</taxon>
        <taxon>Caryophanaceae</taxon>
        <taxon>Ureibacillus</taxon>
    </lineage>
</organism>
<dbReference type="EMBL" id="OBQC01000010">
    <property type="protein sequence ID" value="SOC41509.1"/>
    <property type="molecule type" value="Genomic_DNA"/>
</dbReference>
<dbReference type="Proteomes" id="UP000219252">
    <property type="component" value="Unassembled WGS sequence"/>
</dbReference>
<accession>A0A285UI18</accession>
<dbReference type="InterPro" id="IPR022123">
    <property type="entry name" value="DUF3658"/>
</dbReference>
<dbReference type="AlphaFoldDB" id="A0A285UI18"/>
<gene>
    <name evidence="2" type="ORF">SAMN05877842_110120</name>
</gene>
<sequence>MVIINTNEAYKAHFNRAEFEFTSLHTGELSAELLKQIYEKKKSSHAFTQTERHALEQQWVQLCEDQDVLRIWETDKIISVPETFYDEYIIQTVKKVHEEKKHNDFIKSARIIGEVIGHLNQYVGDQFIEYRIRRLIVDGIFDMEGVPKGMRYYSIKMR</sequence>
<keyword evidence="3" id="KW-1185">Reference proteome</keyword>
<name>A0A285UI18_9BACL</name>
<evidence type="ECO:0000313" key="3">
    <source>
        <dbReference type="Proteomes" id="UP000219252"/>
    </source>
</evidence>
<evidence type="ECO:0000259" key="1">
    <source>
        <dbReference type="Pfam" id="PF12395"/>
    </source>
</evidence>
<feature type="domain" description="DUF3658" evidence="1">
    <location>
        <begin position="45"/>
        <end position="153"/>
    </location>
</feature>
<reference evidence="3" key="1">
    <citation type="submission" date="2017-08" db="EMBL/GenBank/DDBJ databases">
        <authorList>
            <person name="Varghese N."/>
            <person name="Submissions S."/>
        </authorList>
    </citation>
    <scope>NUCLEOTIDE SEQUENCE [LARGE SCALE GENOMIC DNA]</scope>
    <source>
        <strain evidence="3">JC23</strain>
    </source>
</reference>
<dbReference type="Pfam" id="PF12395">
    <property type="entry name" value="DUF3658"/>
    <property type="match status" value="1"/>
</dbReference>
<proteinExistence type="predicted"/>
<dbReference type="OrthoDB" id="343110at2"/>
<protein>
    <submittedName>
        <fullName evidence="2">Uncharacterized protein DUF3658</fullName>
    </submittedName>
</protein>
<dbReference type="RefSeq" id="WP_097150152.1">
    <property type="nucleotide sequence ID" value="NZ_OBQC01000010.1"/>
</dbReference>
<evidence type="ECO:0000313" key="2">
    <source>
        <dbReference type="EMBL" id="SOC41509.1"/>
    </source>
</evidence>